<dbReference type="Gene3D" id="2.60.40.3620">
    <property type="match status" value="2"/>
</dbReference>
<dbReference type="RefSeq" id="WP_110346672.1">
    <property type="nucleotide sequence ID" value="NZ_QJHL01000002.1"/>
</dbReference>
<evidence type="ECO:0000313" key="3">
    <source>
        <dbReference type="Proteomes" id="UP000247681"/>
    </source>
</evidence>
<dbReference type="EMBL" id="QJHL01000002">
    <property type="protein sequence ID" value="PXY45163.1"/>
    <property type="molecule type" value="Genomic_DNA"/>
</dbReference>
<dbReference type="Proteomes" id="UP000247681">
    <property type="component" value="Unassembled WGS sequence"/>
</dbReference>
<feature type="domain" description="SusE outer membrane protein" evidence="1">
    <location>
        <begin position="37"/>
        <end position="134"/>
    </location>
</feature>
<gene>
    <name evidence="2" type="ORF">DMB68_10715</name>
</gene>
<keyword evidence="3" id="KW-1185">Reference proteome</keyword>
<evidence type="ECO:0000259" key="1">
    <source>
        <dbReference type="Pfam" id="PF14292"/>
    </source>
</evidence>
<protein>
    <recommendedName>
        <fullName evidence="1">SusE outer membrane protein domain-containing protein</fullName>
    </recommendedName>
</protein>
<evidence type="ECO:0000313" key="2">
    <source>
        <dbReference type="EMBL" id="PXY45163.1"/>
    </source>
</evidence>
<reference evidence="2 3" key="1">
    <citation type="submission" date="2018-05" db="EMBL/GenBank/DDBJ databases">
        <title>Flavobacterium sp. strain IMCC34758, incomplete genome.</title>
        <authorList>
            <person name="Joung Y."/>
        </authorList>
    </citation>
    <scope>NUCLEOTIDE SEQUENCE [LARGE SCALE GENOMIC DNA]</scope>
    <source>
        <strain evidence="2 3">IMCC34758</strain>
    </source>
</reference>
<dbReference type="AlphaFoldDB" id="A0A2V4C4X2"/>
<proteinExistence type="predicted"/>
<organism evidence="2 3">
    <name type="scientific">Flavobacterium hydrophilum</name>
    <dbReference type="NCBI Taxonomy" id="2211445"/>
    <lineage>
        <taxon>Bacteria</taxon>
        <taxon>Pseudomonadati</taxon>
        <taxon>Bacteroidota</taxon>
        <taxon>Flavobacteriia</taxon>
        <taxon>Flavobacteriales</taxon>
        <taxon>Flavobacteriaceae</taxon>
        <taxon>Flavobacterium</taxon>
    </lineage>
</organism>
<accession>A0A2V4C4X2</accession>
<name>A0A2V4C4X2_9FLAO</name>
<dbReference type="PROSITE" id="PS51257">
    <property type="entry name" value="PROKAR_LIPOPROTEIN"/>
    <property type="match status" value="1"/>
</dbReference>
<dbReference type="Pfam" id="PF14292">
    <property type="entry name" value="SusE"/>
    <property type="match status" value="1"/>
</dbReference>
<dbReference type="InterPro" id="IPR025970">
    <property type="entry name" value="SusE"/>
</dbReference>
<comment type="caution">
    <text evidence="2">The sequence shown here is derived from an EMBL/GenBank/DDBJ whole genome shotgun (WGS) entry which is preliminary data.</text>
</comment>
<dbReference type="OrthoDB" id="975117at2"/>
<sequence>MKNIKNIVAILILAFTIFSCEKDNLDALGKWDLIPAVIEQPANETSVVLDETKPHETVTFSWLPAKSTAGYAITYSIVFDTIGSADFDTPIIEIPSSNGGKDLSVSLSYEKINEFLSYSGYPVNDLSTLAWAVKAKSLDKLAYAENEISFKRFPTELIPKKLYISGTATENNNVLSNAIEMQRLKNSGGALSNIHEIYTSLTAGNTYKFYSEKALPCHQYGGSDNNKLVKSGNPITVKESGQYRISVNLDNNTYNLLKIDKWSVVGDPISGGWGGDQPLTYQGGGIWKASLTLINPGNFVFRANGNWDYLLKKVVGSTNKVIMETQAASQGASVQDLNSTVVGNYFVTLNLSATGYTYTVEIDNTVPVNIPTPNELYLLANGVSIQQFTKDGDTFSSPNFIPLQSSVNYTLNTQANGSGTSYSVNGQLGVASSPDGDKVTGLNALNTTNTAIKVGSDRGLKLSIDFSQARINWTYYNFKLFHWQNYDTRDEYTMTYQHPNKYTTTRTINANYDMKFISPWDFDLGSSTPNTMTGNLVNGSGGSNLKSVTTTGSYKVTITLNNTYQAGTYEFISQ</sequence>